<dbReference type="InterPro" id="IPR005252">
    <property type="entry name" value="CoaBC"/>
</dbReference>
<evidence type="ECO:0000256" key="3">
    <source>
        <dbReference type="HAMAP-Rule" id="MF_02225"/>
    </source>
</evidence>
<dbReference type="RefSeq" id="WP_138196743.1">
    <property type="nucleotide sequence ID" value="NZ_VCIW01000018.1"/>
</dbReference>
<evidence type="ECO:0000259" key="5">
    <source>
        <dbReference type="Pfam" id="PF02441"/>
    </source>
</evidence>
<dbReference type="PANTHER" id="PTHR14359:SF6">
    <property type="entry name" value="PHOSPHOPANTOTHENOYLCYSTEINE DECARBOXYLASE"/>
    <property type="match status" value="1"/>
</dbReference>
<evidence type="ECO:0000313" key="8">
    <source>
        <dbReference type="Proteomes" id="UP000309676"/>
    </source>
</evidence>
<evidence type="ECO:0000256" key="1">
    <source>
        <dbReference type="ARBA" id="ARBA00022793"/>
    </source>
</evidence>
<protein>
    <recommendedName>
        <fullName evidence="3">Coenzyme A biosynthesis bifunctional protein CoaBC</fullName>
    </recommendedName>
    <alternativeName>
        <fullName evidence="3">DNA/pantothenate metabolism flavoprotein</fullName>
    </alternativeName>
    <alternativeName>
        <fullName evidence="3">Phosphopantothenoylcysteine synthetase/decarboxylase</fullName>
        <shortName evidence="3">PPCS-PPCDC</shortName>
    </alternativeName>
    <domain>
        <recommendedName>
            <fullName evidence="3">Phosphopantothenoylcysteine decarboxylase</fullName>
            <shortName evidence="3">PPC decarboxylase</shortName>
            <shortName evidence="3">PPC-DC</shortName>
            <ecNumber evidence="3">4.1.1.36</ecNumber>
        </recommendedName>
        <alternativeName>
            <fullName evidence="3">CoaC</fullName>
        </alternativeName>
    </domain>
    <domain>
        <recommendedName>
            <fullName evidence="3">Phosphopantothenate--cysteine ligase</fullName>
            <ecNumber evidence="3">6.3.2.5</ecNumber>
        </recommendedName>
        <alternativeName>
            <fullName evidence="3">CoaB</fullName>
        </alternativeName>
        <alternativeName>
            <fullName evidence="3">Phosphopantothenoylcysteine synthetase</fullName>
            <shortName evidence="3">PPC synthetase</shortName>
            <shortName evidence="3">PPC-S</shortName>
        </alternativeName>
    </domain>
</protein>
<feature type="region of interest" description="Phosphopantothenate--cysteine ligase" evidence="3">
    <location>
        <begin position="192"/>
        <end position="410"/>
    </location>
</feature>
<keyword evidence="3 4" id="KW-0285">Flavoprotein</keyword>
<evidence type="ECO:0000256" key="2">
    <source>
        <dbReference type="ARBA" id="ARBA00023239"/>
    </source>
</evidence>
<gene>
    <name evidence="3 7" type="primary">coaBC</name>
    <name evidence="7" type="ORF">FE782_23265</name>
</gene>
<dbReference type="Pfam" id="PF02441">
    <property type="entry name" value="Flavoprotein"/>
    <property type="match status" value="1"/>
</dbReference>
<dbReference type="OrthoDB" id="9802554at2"/>
<dbReference type="GO" id="GO:0004632">
    <property type="term" value="F:phosphopantothenate--cysteine ligase activity"/>
    <property type="evidence" value="ECO:0007669"/>
    <property type="project" value="UniProtKB-UniRule"/>
</dbReference>
<dbReference type="InterPro" id="IPR036551">
    <property type="entry name" value="Flavin_trans-like"/>
</dbReference>
<name>A0A5R9G0T2_9BACL</name>
<dbReference type="EC" id="4.1.1.36" evidence="3"/>
<feature type="active site" description="Proton donor" evidence="3">
    <location>
        <position position="159"/>
    </location>
</feature>
<organism evidence="7 8">
    <name type="scientific">Paenibacillus antri</name>
    <dbReference type="NCBI Taxonomy" id="2582848"/>
    <lineage>
        <taxon>Bacteria</taxon>
        <taxon>Bacillati</taxon>
        <taxon>Bacillota</taxon>
        <taxon>Bacilli</taxon>
        <taxon>Bacillales</taxon>
        <taxon>Paenibacillaceae</taxon>
        <taxon>Paenibacillus</taxon>
    </lineage>
</organism>
<keyword evidence="3" id="KW-0511">Multifunctional enzyme</keyword>
<feature type="binding site" evidence="3">
    <location>
        <position position="290"/>
    </location>
    <ligand>
        <name>CTP</name>
        <dbReference type="ChEBI" id="CHEBI:37563"/>
    </ligand>
</feature>
<feature type="region of interest" description="Phosphopantothenoylcysteine decarboxylase" evidence="3">
    <location>
        <begin position="1"/>
        <end position="191"/>
    </location>
</feature>
<dbReference type="AlphaFoldDB" id="A0A5R9G0T2"/>
<proteinExistence type="inferred from homology"/>
<dbReference type="InterPro" id="IPR003382">
    <property type="entry name" value="Flavoprotein"/>
</dbReference>
<dbReference type="SUPFAM" id="SSF52507">
    <property type="entry name" value="Homo-oligomeric flavin-containing Cys decarboxylases, HFCD"/>
    <property type="match status" value="1"/>
</dbReference>
<comment type="cofactor">
    <cofactor evidence="3">
        <name>Mg(2+)</name>
        <dbReference type="ChEBI" id="CHEBI:18420"/>
    </cofactor>
</comment>
<comment type="similarity">
    <text evidence="3 4">In the C-terminal section; belongs to the PPC synthetase family.</text>
</comment>
<dbReference type="UniPathway" id="UPA00241">
    <property type="reaction ID" value="UER00353"/>
</dbReference>
<comment type="catalytic activity">
    <reaction evidence="3 4">
        <text>(R)-4'-phosphopantothenate + L-cysteine + CTP = N-[(R)-4-phosphopantothenoyl]-L-cysteine + CMP + diphosphate + H(+)</text>
        <dbReference type="Rhea" id="RHEA:19397"/>
        <dbReference type="ChEBI" id="CHEBI:10986"/>
        <dbReference type="ChEBI" id="CHEBI:15378"/>
        <dbReference type="ChEBI" id="CHEBI:33019"/>
        <dbReference type="ChEBI" id="CHEBI:35235"/>
        <dbReference type="ChEBI" id="CHEBI:37563"/>
        <dbReference type="ChEBI" id="CHEBI:59458"/>
        <dbReference type="ChEBI" id="CHEBI:60377"/>
        <dbReference type="EC" id="6.3.2.5"/>
    </reaction>
</comment>
<feature type="binding site" evidence="3">
    <location>
        <begin position="306"/>
        <end position="309"/>
    </location>
    <ligand>
        <name>CTP</name>
        <dbReference type="ChEBI" id="CHEBI:37563"/>
    </ligand>
</feature>
<keyword evidence="2 3" id="KW-0456">Lyase</keyword>
<comment type="caution">
    <text evidence="3">Lacks conserved residue(s) required for the propagation of feature annotation.</text>
</comment>
<dbReference type="GO" id="GO:0015937">
    <property type="term" value="P:coenzyme A biosynthetic process"/>
    <property type="evidence" value="ECO:0007669"/>
    <property type="project" value="UniProtKB-UniRule"/>
</dbReference>
<keyword evidence="8" id="KW-1185">Reference proteome</keyword>
<reference evidence="7 8" key="1">
    <citation type="submission" date="2019-05" db="EMBL/GenBank/DDBJ databases">
        <authorList>
            <person name="Narsing Rao M.P."/>
            <person name="Li W.J."/>
        </authorList>
    </citation>
    <scope>NUCLEOTIDE SEQUENCE [LARGE SCALE GENOMIC DNA]</scope>
    <source>
        <strain evidence="7 8">SYSU_K30003</strain>
    </source>
</reference>
<dbReference type="Proteomes" id="UP000309676">
    <property type="component" value="Unassembled WGS sequence"/>
</dbReference>
<dbReference type="PANTHER" id="PTHR14359">
    <property type="entry name" value="HOMO-OLIGOMERIC FLAVIN CONTAINING CYS DECARBOXYLASE FAMILY"/>
    <property type="match status" value="1"/>
</dbReference>
<dbReference type="EMBL" id="VCIW01000018">
    <property type="protein sequence ID" value="TLS49922.1"/>
    <property type="molecule type" value="Genomic_DNA"/>
</dbReference>
<keyword evidence="1 3" id="KW-0210">Decarboxylase</keyword>
<dbReference type="GO" id="GO:0046872">
    <property type="term" value="F:metal ion binding"/>
    <property type="evidence" value="ECO:0007669"/>
    <property type="project" value="UniProtKB-KW"/>
</dbReference>
<comment type="function">
    <text evidence="4">Catalyzes two steps in the biosynthesis of coenzyme A. In the first step cysteine is conjugated to 4'-phosphopantothenate to form 4-phosphopantothenoylcysteine, in the latter compound is decarboxylated to form 4'-phosphopantotheine.</text>
</comment>
<feature type="domain" description="DNA/pantothenate metabolism flavoprotein C-terminal" evidence="6">
    <location>
        <begin position="187"/>
        <end position="393"/>
    </location>
</feature>
<dbReference type="GO" id="GO:0071513">
    <property type="term" value="C:phosphopantothenoylcysteine decarboxylase complex"/>
    <property type="evidence" value="ECO:0007669"/>
    <property type="project" value="TreeGrafter"/>
</dbReference>
<dbReference type="GO" id="GO:0010181">
    <property type="term" value="F:FMN binding"/>
    <property type="evidence" value="ECO:0007669"/>
    <property type="project" value="UniProtKB-UniRule"/>
</dbReference>
<dbReference type="Pfam" id="PF04127">
    <property type="entry name" value="DFP"/>
    <property type="match status" value="1"/>
</dbReference>
<feature type="binding site" evidence="3">
    <location>
        <position position="339"/>
    </location>
    <ligand>
        <name>CTP</name>
        <dbReference type="ChEBI" id="CHEBI:37563"/>
    </ligand>
</feature>
<dbReference type="GO" id="GO:0015941">
    <property type="term" value="P:pantothenate catabolic process"/>
    <property type="evidence" value="ECO:0007669"/>
    <property type="project" value="InterPro"/>
</dbReference>
<accession>A0A5R9G0T2</accession>
<dbReference type="InterPro" id="IPR007085">
    <property type="entry name" value="DNA/pantothenate-metab_flavo_C"/>
</dbReference>
<dbReference type="HAMAP" id="MF_02225">
    <property type="entry name" value="CoaBC"/>
    <property type="match status" value="1"/>
</dbReference>
<keyword evidence="3" id="KW-0460">Magnesium</keyword>
<keyword evidence="3" id="KW-0479">Metal-binding</keyword>
<comment type="function">
    <text evidence="3">Catalyzes two sequential steps in the biosynthesis of coenzyme A. In the first step cysteine is conjugated to 4'-phosphopantothenate to form 4-phosphopantothenoylcysteine. In the second step the latter compound is decarboxylated to form 4'-phosphopantotheine.</text>
</comment>
<evidence type="ECO:0000259" key="6">
    <source>
        <dbReference type="Pfam" id="PF04127"/>
    </source>
</evidence>
<comment type="cofactor">
    <cofactor evidence="3">
        <name>FMN</name>
        <dbReference type="ChEBI" id="CHEBI:58210"/>
    </cofactor>
    <text evidence="3">Binds 1 FMN per subunit.</text>
</comment>
<dbReference type="InterPro" id="IPR035929">
    <property type="entry name" value="CoaB-like_sf"/>
</dbReference>
<comment type="pathway">
    <text evidence="3 4">Cofactor biosynthesis; coenzyme A biosynthesis; CoA from (R)-pantothenate: step 2/5.</text>
</comment>
<keyword evidence="3 4" id="KW-0288">FMN</keyword>
<dbReference type="GO" id="GO:0004633">
    <property type="term" value="F:phosphopantothenoylcysteine decarboxylase activity"/>
    <property type="evidence" value="ECO:0007669"/>
    <property type="project" value="UniProtKB-UniRule"/>
</dbReference>
<dbReference type="Gene3D" id="3.40.50.1950">
    <property type="entry name" value="Flavin prenyltransferase-like"/>
    <property type="match status" value="1"/>
</dbReference>
<keyword evidence="3 4" id="KW-0436">Ligase</keyword>
<dbReference type="NCBIfam" id="TIGR00521">
    <property type="entry name" value="coaBC_dfp"/>
    <property type="match status" value="1"/>
</dbReference>
<dbReference type="Gene3D" id="3.40.50.10300">
    <property type="entry name" value="CoaB-like"/>
    <property type="match status" value="1"/>
</dbReference>
<sequence length="410" mass="43201">MLQGKTVLLGVTGGIAAYKAAAVASKLTQAGAKTHVVLTASAAKFIAPLTFQAITRNRVIVDTFDEDDASVISHIDLADRADAVVIAPATANSLAKLALGLGDDMLSTTLLAIGNRAPVLIAPAMNVHMYANPVVQSHMETLRARGFTFVEPGEGFLACGYTGKGRMAEPEEIVDRLIERLGRRRAMEGVRVLVTAGATVERIDPVRYLTNDSSGKMGFAVAEAARDLGAKVTLVAGRADVAPPGGVELVRVESAQQMYDAVLSRFAEADIVVKAAAVADYRPAQTAARKLKKTEATLSLELERTPDILKALGERKAPGQVLVGFAAETNDLAKHAMGKAARKQADFIAGNDVSKPNVGFGHDTNAVSVYTAEGLVEDLPLQSKRAVADRLLAIAYDAYKARAEARGTGL</sequence>
<feature type="binding site" evidence="3">
    <location>
        <position position="325"/>
    </location>
    <ligand>
        <name>CTP</name>
        <dbReference type="ChEBI" id="CHEBI:37563"/>
    </ligand>
</feature>
<feature type="binding site" evidence="3">
    <location>
        <position position="343"/>
    </location>
    <ligand>
        <name>CTP</name>
        <dbReference type="ChEBI" id="CHEBI:37563"/>
    </ligand>
</feature>
<dbReference type="SUPFAM" id="SSF102645">
    <property type="entry name" value="CoaB-like"/>
    <property type="match status" value="1"/>
</dbReference>
<comment type="catalytic activity">
    <reaction evidence="3 4">
        <text>N-[(R)-4-phosphopantothenoyl]-L-cysteine + H(+) = (R)-4'-phosphopantetheine + CO2</text>
        <dbReference type="Rhea" id="RHEA:16793"/>
        <dbReference type="ChEBI" id="CHEBI:15378"/>
        <dbReference type="ChEBI" id="CHEBI:16526"/>
        <dbReference type="ChEBI" id="CHEBI:59458"/>
        <dbReference type="ChEBI" id="CHEBI:61723"/>
        <dbReference type="EC" id="4.1.1.36"/>
    </reaction>
</comment>
<feature type="binding site" evidence="3">
    <location>
        <position position="280"/>
    </location>
    <ligand>
        <name>CTP</name>
        <dbReference type="ChEBI" id="CHEBI:37563"/>
    </ligand>
</feature>
<evidence type="ECO:0000313" key="7">
    <source>
        <dbReference type="EMBL" id="TLS49922.1"/>
    </source>
</evidence>
<dbReference type="EC" id="6.3.2.5" evidence="3"/>
<evidence type="ECO:0000256" key="4">
    <source>
        <dbReference type="RuleBase" id="RU364078"/>
    </source>
</evidence>
<feature type="domain" description="Flavoprotein" evidence="5">
    <location>
        <begin position="5"/>
        <end position="180"/>
    </location>
</feature>
<comment type="caution">
    <text evidence="7">The sequence shown here is derived from an EMBL/GenBank/DDBJ whole genome shotgun (WGS) entry which is preliminary data.</text>
</comment>
<comment type="similarity">
    <text evidence="3 4">In the N-terminal section; belongs to the HFCD (homo-oligomeric flavin containing Cys decarboxylase) superfamily.</text>
</comment>
<comment type="pathway">
    <text evidence="3 4">Cofactor biosynthesis; coenzyme A biosynthesis; CoA from (R)-pantothenate: step 3/5.</text>
</comment>